<feature type="non-terminal residue" evidence="6">
    <location>
        <position position="1"/>
    </location>
</feature>
<dbReference type="PANTHER" id="PTHR42778">
    <property type="entry name" value="2-AMINOETHYLPHOSPHONATE--PYRUVATE TRANSAMINASE"/>
    <property type="match status" value="1"/>
</dbReference>
<feature type="domain" description="Aminotransferase class V" evidence="5">
    <location>
        <begin position="9"/>
        <end position="305"/>
    </location>
</feature>
<dbReference type="InterPro" id="IPR015421">
    <property type="entry name" value="PyrdxlP-dep_Trfase_major"/>
</dbReference>
<dbReference type="AlphaFoldDB" id="A0A382STB1"/>
<dbReference type="SUPFAM" id="SSF53383">
    <property type="entry name" value="PLP-dependent transferases"/>
    <property type="match status" value="1"/>
</dbReference>
<organism evidence="6">
    <name type="scientific">marine metagenome</name>
    <dbReference type="NCBI Taxonomy" id="408172"/>
    <lineage>
        <taxon>unclassified sequences</taxon>
        <taxon>metagenomes</taxon>
        <taxon>ecological metagenomes</taxon>
    </lineage>
</organism>
<dbReference type="Gene3D" id="3.90.1150.10">
    <property type="entry name" value="Aspartate Aminotransferase, domain 1"/>
    <property type="match status" value="1"/>
</dbReference>
<dbReference type="EMBL" id="UINC01131234">
    <property type="protein sequence ID" value="SVD12812.1"/>
    <property type="molecule type" value="Genomic_DNA"/>
</dbReference>
<evidence type="ECO:0000256" key="4">
    <source>
        <dbReference type="ARBA" id="ARBA00022898"/>
    </source>
</evidence>
<gene>
    <name evidence="6" type="ORF">METZ01_LOCUS365666</name>
</gene>
<protein>
    <recommendedName>
        <fullName evidence="5">Aminotransferase class V domain-containing protein</fullName>
    </recommendedName>
</protein>
<dbReference type="Pfam" id="PF00266">
    <property type="entry name" value="Aminotran_5"/>
    <property type="match status" value="1"/>
</dbReference>
<evidence type="ECO:0000256" key="1">
    <source>
        <dbReference type="ARBA" id="ARBA00001933"/>
    </source>
</evidence>
<proteinExistence type="predicted"/>
<keyword evidence="3" id="KW-0808">Transferase</keyword>
<accession>A0A382STB1</accession>
<dbReference type="GO" id="GO:0008483">
    <property type="term" value="F:transaminase activity"/>
    <property type="evidence" value="ECO:0007669"/>
    <property type="project" value="UniProtKB-KW"/>
</dbReference>
<dbReference type="InterPro" id="IPR000192">
    <property type="entry name" value="Aminotrans_V_dom"/>
</dbReference>
<keyword evidence="2" id="KW-0032">Aminotransferase</keyword>
<dbReference type="InterPro" id="IPR015424">
    <property type="entry name" value="PyrdxlP-dep_Trfase"/>
</dbReference>
<evidence type="ECO:0000259" key="5">
    <source>
        <dbReference type="Pfam" id="PF00266"/>
    </source>
</evidence>
<evidence type="ECO:0000256" key="2">
    <source>
        <dbReference type="ARBA" id="ARBA00022576"/>
    </source>
</evidence>
<reference evidence="6" key="1">
    <citation type="submission" date="2018-05" db="EMBL/GenBank/DDBJ databases">
        <authorList>
            <person name="Lanie J.A."/>
            <person name="Ng W.-L."/>
            <person name="Kazmierczak K.M."/>
            <person name="Andrzejewski T.M."/>
            <person name="Davidsen T.M."/>
            <person name="Wayne K.J."/>
            <person name="Tettelin H."/>
            <person name="Glass J.I."/>
            <person name="Rusch D."/>
            <person name="Podicherti R."/>
            <person name="Tsui H.-C.T."/>
            <person name="Winkler M.E."/>
        </authorList>
    </citation>
    <scope>NUCLEOTIDE SEQUENCE</scope>
</reference>
<sequence>SQLLGDLCHREPEFSNLMEAIRKKLLEAFNIEKEYSAVLITGSGTAALEMAVSSCLSPDRSILVIQNGVYGERIGKMADAYRMNKHTINYNWGEIPKLEEVEQKLQEDASIEVIAMVHHETTTGLLNPLPEIASLAKRHDKRLLVDCISSLGGDMINFEQHPIDFAVGTANKCIQGLPGVSFVLYRKKDLPRIKDIPPRSIYFALAEHLRAQEQGDTLFTPAVQACYALNAALDELLEETTSGRIERYRKTAKYLRKGFKEIGLEFLIPESHQSNCLTALKLPNDISYDCLHDKLKKNGFIIYAGQGL</sequence>
<evidence type="ECO:0000313" key="6">
    <source>
        <dbReference type="EMBL" id="SVD12812.1"/>
    </source>
</evidence>
<comment type="cofactor">
    <cofactor evidence="1">
        <name>pyridoxal 5'-phosphate</name>
        <dbReference type="ChEBI" id="CHEBI:597326"/>
    </cofactor>
</comment>
<evidence type="ECO:0000256" key="3">
    <source>
        <dbReference type="ARBA" id="ARBA00022679"/>
    </source>
</evidence>
<name>A0A382STB1_9ZZZZ</name>
<dbReference type="PANTHER" id="PTHR42778:SF1">
    <property type="entry name" value="2-AMINOETHYLPHOSPHONATE--PYRUVATE TRANSAMINASE"/>
    <property type="match status" value="1"/>
</dbReference>
<dbReference type="Gene3D" id="3.40.640.10">
    <property type="entry name" value="Type I PLP-dependent aspartate aminotransferase-like (Major domain)"/>
    <property type="match status" value="1"/>
</dbReference>
<keyword evidence="4" id="KW-0663">Pyridoxal phosphate</keyword>
<feature type="non-terminal residue" evidence="6">
    <location>
        <position position="308"/>
    </location>
</feature>
<dbReference type="InterPro" id="IPR015422">
    <property type="entry name" value="PyrdxlP-dep_Trfase_small"/>
</dbReference>